<dbReference type="EMBL" id="QHBU01000054">
    <property type="protein sequence ID" value="PZR82896.1"/>
    <property type="molecule type" value="Genomic_DNA"/>
</dbReference>
<organism evidence="1 2">
    <name type="scientific">Candidatus Aeolococcus gillhamiae</name>
    <dbReference type="NCBI Taxonomy" id="3127015"/>
    <lineage>
        <taxon>Bacteria</taxon>
        <taxon>Bacillati</taxon>
        <taxon>Candidatus Dormiibacterota</taxon>
        <taxon>Candidatus Dormibacteria</taxon>
        <taxon>Candidatus Aeolococcales</taxon>
        <taxon>Candidatus Aeolococcaceae</taxon>
        <taxon>Candidatus Aeolococcus</taxon>
    </lineage>
</organism>
<comment type="caution">
    <text evidence="1">The sequence shown here is derived from an EMBL/GenBank/DDBJ whole genome shotgun (WGS) entry which is preliminary data.</text>
</comment>
<reference evidence="1 2" key="1">
    <citation type="journal article" date="2017" name="Nature">
        <title>Atmospheric trace gases support primary production in Antarctic desert surface soil.</title>
        <authorList>
            <person name="Ji M."/>
            <person name="Greening C."/>
            <person name="Vanwonterghem I."/>
            <person name="Carere C.R."/>
            <person name="Bay S.K."/>
            <person name="Steen J.A."/>
            <person name="Montgomery K."/>
            <person name="Lines T."/>
            <person name="Beardall J."/>
            <person name="van Dorst J."/>
            <person name="Snape I."/>
            <person name="Stott M.B."/>
            <person name="Hugenholtz P."/>
            <person name="Ferrari B.C."/>
        </authorList>
    </citation>
    <scope>NUCLEOTIDE SEQUENCE [LARGE SCALE GENOMIC DNA]</scope>
    <source>
        <strain evidence="1">RRmetagenome_bin12</strain>
    </source>
</reference>
<accession>A0A2W5ZJ96</accession>
<dbReference type="Proteomes" id="UP000248724">
    <property type="component" value="Unassembled WGS sequence"/>
</dbReference>
<proteinExistence type="predicted"/>
<name>A0A2W5ZJ96_9BACT</name>
<evidence type="ECO:0000313" key="1">
    <source>
        <dbReference type="EMBL" id="PZR82896.1"/>
    </source>
</evidence>
<dbReference type="AlphaFoldDB" id="A0A2W5ZJ96"/>
<evidence type="ECO:0000313" key="2">
    <source>
        <dbReference type="Proteomes" id="UP000248724"/>
    </source>
</evidence>
<sequence length="60" mass="5781">MGSAPVADKPEPAALLALAGSAPAGPAAAATKVATQVAVVIAADRTLRMCLLLIKGDTGP</sequence>
<protein>
    <submittedName>
        <fullName evidence="1">Uncharacterized protein</fullName>
    </submittedName>
</protein>
<gene>
    <name evidence="1" type="ORF">DLM65_02995</name>
</gene>